<feature type="non-terminal residue" evidence="13">
    <location>
        <position position="2454"/>
    </location>
</feature>
<dbReference type="Pfam" id="PF00698">
    <property type="entry name" value="Acyl_transf_1"/>
    <property type="match status" value="1"/>
</dbReference>
<dbReference type="Pfam" id="PF08659">
    <property type="entry name" value="KR"/>
    <property type="match status" value="1"/>
</dbReference>
<sequence>LAQHTHPNTPTTAPLRTNTPELTTYLTTLTHHPTTNWTTLTTTNTPNLPLPTYPFQHHTYWLRPTTNRRDNTRHPLLTTTTTLAHNNTVLITGQLSLADHPWLADHTIAGTVLFPGTGFLDLALYAATQVNAAGVEDLTIEAPLVLPEHSTVRLQISIEDRTLTLHARTQGEDEPWTRHATATLTNEPPATPEPPAAWPPPGAQAIPLDDTYPQLAERGYDYGPTFQGLTALWREDDTLHAEIALPPDTPTAGHTLHPALLDAALHPLLVDALRPGGDEAVRIPFSWSGIAVPAVGGVAAVRVSLTPTGADAVTLTLADDEGAPLTVVERLSLRAVDPERLRPAGASGEELLLHLDWSPAQAGDAEPESPRDWAVVGERGAELAAALGVSAVFDDLAALAAHGDVPGTVLLHVPPRDPAAGEDAADAARAACRALLTELPAWLGDERFAAARRLVVVTRDAVAAGSQDRTHDPVGAALWGLVRTAQAENPDRLWLLDLDDTAASRAAVPAALAVDEPQLAVRNGTVHVNRLDRAARDAGLAAPAGGAPWRLGSSGEGTLENLALLPAPDAARALAPGEVRVAVRAVGVNFRDVLIALGTYPGRAAIGGEAAGVVVETGPDVAGLAVGDRVMGLFPDGAGPLAVTERALLAPVPAGWTFAQAAATPVAFLTAYHGLVDLGGLTAGESVLVHAAAGGVGMAAVQLARHLGAEVYGTASPGKWDTLRGQGFDEAHLANSRTLEFEERLRAATGGRGVDVVLDSLAGEFVDASLRLLPRGGRFLEMGKADVRDPDEVAAAHPGVAYRAFDMMEAGPARIAEMLDALSALFASGALRPLPLGAWDVRRAPDAFRRLGQGHHTGKAVLTLPAVPDPDGTVLITGGSGALAALTARHLVAAHGHRRLLLASRRGPDAPGAAELAAELAALGAEVTAVACDVSDRAQLAAVLDAIPAAHPLTAVVHTAGRVDDVSFARLDEERLETVFRPKADAAWHLHELTRHLDLAAFVLYSSVAGTLGNPGQANYAAANAFLDALARHRHTLGLPATSLAWGLWDLDAGMAGALDAVDRERLAAGGIAPLTAERGLAALDAALAGDRAAVVPLRLDQGALRQRAAADELPPVLRALTRTQARRRSAAGSASSLARRLAALPEAERERALVEVVGAQVAAVLGHAENTALDPRRAFRDLGFDSLSALELRNRVAAATGERLSPTLVFDHPTPLALAAHLRTRLLGSEPAMAVSGSAARDADAPGDDDAIAIVGMACRFPGGVASPEELWRMVAEGRDAIGDFPTDRGWDLDALHNPDPTVPGTSYTRQGGFLDDAAGFDPDFFGINPREALAMDPQQRLLLETAWEAFERAGIAPESLRGSDTGVFAGVITSDYVTRLAAQVPDSVEGYVSTGTTTSVASGRLAYTFGLEGPAVTVDTACSSSLVALHLAMRALRAGECGMALVGGATVMAGPTNFVEFSRQRALSVDGRCKAFAASADGTGWGEGVGMLLIERLSDARRNGHRVLAVVRGSAVNQDGASNGLSAPNGPSQERVIRQALANAGLAPADVDAVEAHGTGTKLGDPIEAQALLATYGSGRTAENPLLLGSLKSNIGHTLAAAGVAGVIKMVMALREGVLPRTLHVDEPTPHVDWSEGTVELLTEPRPWHTPGGDRPRRAAVSSFGISGTNAHVILEQAPEPARDPARDAAPDASTPQQPQVTPWVLTARSKPALADLAARLHDALRDRPEADTTAVARSLATTRSHFDHRAVAVAGTRDELLDAVRTLANGQDNGALVTGTADAGGRTAFVFPGQGSQWLGMAAGLWETAPAFRDRLRECADALAPHTDWNLVDVLTAAPGDEEAAALLERVDVIQPALFAVMVSLAALWRAHGVHPDAVVGHSQGEIAAACVAGALDLDDAARVVALRSRALRAIAGLGGMVSLPLPVARAEELIAPHGGRLSVAAVNGPAATVVSGDREAIDALLARCAADGLRARDVPVDYASHCAHVEAIEADLAELLAGLSPRATDIAFYSTLEAAPLDTTTLDGDYWYRNLRHQVRLLDTVRLMLADGYRLFVESSAHPVLVTALGDTIETFEDAPPPTAHAVGTLRRDHGDLARFATSLAEAFTRGAPADLTRLLPEPPAEGTDAEPFVDLPTYPFQRERYWLQPSAGAGDVTAAGLETPDHPFLAAAVTLADSETVLLTARLSTADHPWLADHAVADTVLFPGTGFVDLALHAATHVGLAGVEDLTIEAPLALPEPGAVQLQITVAPPDEHGRRAVAVHARPEGDDAGWTRHATATLTPEAAAVPTLPAAWPPPGAREVPLPDLYAELAGRGYAYGPMFQGLTALWHDGDVRYAEVTLPADTDVTGHALHPALLDAALHPLLVGAGDALRVPFSWSGVTRPAGSPEALRVRLAPTGADTAELTLADAGGAPVARVASLTHRPLDTAQLAALGGDAVPLRGVELT</sequence>
<dbReference type="Gene3D" id="1.10.1200.10">
    <property type="entry name" value="ACP-like"/>
    <property type="match status" value="1"/>
</dbReference>
<dbReference type="InterPro" id="IPR042104">
    <property type="entry name" value="PKS_dehydratase_sf"/>
</dbReference>
<dbReference type="InterPro" id="IPR002364">
    <property type="entry name" value="Quin_OxRdtase/zeta-crystal_CS"/>
</dbReference>
<comment type="pathway">
    <text evidence="1">Antibiotic biosynthesis.</text>
</comment>
<dbReference type="SUPFAM" id="SSF52151">
    <property type="entry name" value="FabD/lysophospholipase-like"/>
    <property type="match status" value="1"/>
</dbReference>
<evidence type="ECO:0000256" key="9">
    <source>
        <dbReference type="SAM" id="MobiDB-lite"/>
    </source>
</evidence>
<name>A0A3M2KWQ0_9ACTN</name>
<feature type="region of interest" description="N-terminal hotdog fold" evidence="8">
    <location>
        <begin position="2171"/>
        <end position="2294"/>
    </location>
</feature>
<dbReference type="PROSITE" id="PS01162">
    <property type="entry name" value="QOR_ZETA_CRYSTAL"/>
    <property type="match status" value="1"/>
</dbReference>
<dbReference type="Gene3D" id="3.40.50.720">
    <property type="entry name" value="NAD(P)-binding Rossmann-like Domain"/>
    <property type="match status" value="1"/>
</dbReference>
<keyword evidence="14" id="KW-1185">Reference proteome</keyword>
<evidence type="ECO:0000259" key="10">
    <source>
        <dbReference type="PROSITE" id="PS50075"/>
    </source>
</evidence>
<dbReference type="InterPro" id="IPR055123">
    <property type="entry name" value="SpnB-like_Rossmann"/>
</dbReference>
<dbReference type="InterPro" id="IPR050091">
    <property type="entry name" value="PKS_NRPS_Biosynth_Enz"/>
</dbReference>
<dbReference type="InterPro" id="IPR020806">
    <property type="entry name" value="PKS_PP-bd"/>
</dbReference>
<dbReference type="InterPro" id="IPR014043">
    <property type="entry name" value="Acyl_transferase_dom"/>
</dbReference>
<dbReference type="Pfam" id="PF00550">
    <property type="entry name" value="PP-binding"/>
    <property type="match status" value="1"/>
</dbReference>
<dbReference type="CDD" id="cd08956">
    <property type="entry name" value="KR_3_FAS_SDR_x"/>
    <property type="match status" value="1"/>
</dbReference>
<dbReference type="SMART" id="SM00827">
    <property type="entry name" value="PKS_AT"/>
    <property type="match status" value="1"/>
</dbReference>
<dbReference type="PROSITE" id="PS52019">
    <property type="entry name" value="PKS_MFAS_DH"/>
    <property type="match status" value="2"/>
</dbReference>
<dbReference type="InterPro" id="IPR049552">
    <property type="entry name" value="PKS_DH_N"/>
</dbReference>
<evidence type="ECO:0000313" key="13">
    <source>
        <dbReference type="EMBL" id="RMI29992.1"/>
    </source>
</evidence>
<protein>
    <submittedName>
        <fullName evidence="13">SDR family NAD(P)-dependent oxidoreductase</fullName>
    </submittedName>
</protein>
<accession>A0A3M2KWQ0</accession>
<dbReference type="InterPro" id="IPR006162">
    <property type="entry name" value="Ppantetheine_attach_site"/>
</dbReference>
<evidence type="ECO:0000259" key="11">
    <source>
        <dbReference type="PROSITE" id="PS52004"/>
    </source>
</evidence>
<feature type="compositionally biased region" description="Pro residues" evidence="9">
    <location>
        <begin position="189"/>
        <end position="202"/>
    </location>
</feature>
<dbReference type="GO" id="GO:0004312">
    <property type="term" value="F:fatty acid synthase activity"/>
    <property type="evidence" value="ECO:0007669"/>
    <property type="project" value="TreeGrafter"/>
</dbReference>
<dbReference type="Pfam" id="PF21089">
    <property type="entry name" value="PKS_DH_N"/>
    <property type="match status" value="2"/>
</dbReference>
<feature type="domain" description="PKS/mFAS DH" evidence="12">
    <location>
        <begin position="2171"/>
        <end position="2439"/>
    </location>
</feature>
<dbReference type="PROSITE" id="PS00606">
    <property type="entry name" value="KS3_1"/>
    <property type="match status" value="1"/>
</dbReference>
<gene>
    <name evidence="13" type="ORF">EBN88_27095</name>
</gene>
<dbReference type="InterPro" id="IPR057326">
    <property type="entry name" value="KR_dom"/>
</dbReference>
<dbReference type="SMART" id="SM01294">
    <property type="entry name" value="PKS_PP_betabranch"/>
    <property type="match status" value="1"/>
</dbReference>
<dbReference type="InterPro" id="IPR036736">
    <property type="entry name" value="ACP-like_sf"/>
</dbReference>
<dbReference type="Pfam" id="PF00109">
    <property type="entry name" value="ketoacyl-synt"/>
    <property type="match status" value="1"/>
</dbReference>
<dbReference type="InterPro" id="IPR013968">
    <property type="entry name" value="PKS_KR"/>
</dbReference>
<evidence type="ECO:0000256" key="3">
    <source>
        <dbReference type="ARBA" id="ARBA00022553"/>
    </source>
</evidence>
<dbReference type="PROSITE" id="PS52004">
    <property type="entry name" value="KS3_2"/>
    <property type="match status" value="1"/>
</dbReference>
<dbReference type="RefSeq" id="WP_122399680.1">
    <property type="nucleotide sequence ID" value="NZ_RFFJ01000250.1"/>
</dbReference>
<reference evidence="13 14" key="1">
    <citation type="submission" date="2018-10" db="EMBL/GenBank/DDBJ databases">
        <title>Isolation, diversity and antifungal activity of actinobacteria from wheat.</title>
        <authorList>
            <person name="Han C."/>
        </authorList>
    </citation>
    <scope>NUCLEOTIDE SEQUENCE [LARGE SCALE GENOMIC DNA]</scope>
    <source>
        <strain evidence="13 14">NEAU-YY642</strain>
    </source>
</reference>
<dbReference type="InterPro" id="IPR011032">
    <property type="entry name" value="GroES-like_sf"/>
</dbReference>
<dbReference type="FunFam" id="3.40.47.10:FF:000019">
    <property type="entry name" value="Polyketide synthase type I"/>
    <property type="match status" value="1"/>
</dbReference>
<dbReference type="InterPro" id="IPR032821">
    <property type="entry name" value="PKS_assoc"/>
</dbReference>
<organism evidence="13 14">
    <name type="scientific">Streptomyces triticirhizae</name>
    <dbReference type="NCBI Taxonomy" id="2483353"/>
    <lineage>
        <taxon>Bacteria</taxon>
        <taxon>Bacillati</taxon>
        <taxon>Actinomycetota</taxon>
        <taxon>Actinomycetes</taxon>
        <taxon>Kitasatosporales</taxon>
        <taxon>Streptomycetaceae</taxon>
        <taxon>Streptomyces</taxon>
    </lineage>
</organism>
<dbReference type="SUPFAM" id="SSF51735">
    <property type="entry name" value="NAD(P)-binding Rossmann-fold domains"/>
    <property type="match status" value="3"/>
</dbReference>
<feature type="region of interest" description="Disordered" evidence="9">
    <location>
        <begin position="1682"/>
        <end position="1703"/>
    </location>
</feature>
<dbReference type="EMBL" id="RFFJ01000250">
    <property type="protein sequence ID" value="RMI29992.1"/>
    <property type="molecule type" value="Genomic_DNA"/>
</dbReference>
<dbReference type="InterPro" id="IPR049551">
    <property type="entry name" value="PKS_DH_C"/>
</dbReference>
<evidence type="ECO:0000256" key="4">
    <source>
        <dbReference type="ARBA" id="ARBA00022679"/>
    </source>
</evidence>
<dbReference type="GO" id="GO:0004315">
    <property type="term" value="F:3-oxoacyl-[acyl-carrier-protein] synthase activity"/>
    <property type="evidence" value="ECO:0007669"/>
    <property type="project" value="InterPro"/>
</dbReference>
<feature type="region of interest" description="C-terminal hotdog fold" evidence="8">
    <location>
        <begin position="2306"/>
        <end position="2439"/>
    </location>
</feature>
<keyword evidence="4" id="KW-0808">Transferase</keyword>
<dbReference type="PANTHER" id="PTHR43775:SF51">
    <property type="entry name" value="INACTIVE PHENOLPHTHIOCEROL SYNTHESIS POLYKETIDE SYNTHASE TYPE I PKS1-RELATED"/>
    <property type="match status" value="1"/>
</dbReference>
<dbReference type="InterPro" id="IPR014030">
    <property type="entry name" value="Ketoacyl_synth_N"/>
</dbReference>
<dbReference type="InterPro" id="IPR001227">
    <property type="entry name" value="Ac_transferase_dom_sf"/>
</dbReference>
<keyword evidence="6" id="KW-0511">Multifunctional enzyme</keyword>
<evidence type="ECO:0000259" key="12">
    <source>
        <dbReference type="PROSITE" id="PS52019"/>
    </source>
</evidence>
<evidence type="ECO:0000256" key="5">
    <source>
        <dbReference type="ARBA" id="ARBA00023194"/>
    </source>
</evidence>
<dbReference type="InterPro" id="IPR020843">
    <property type="entry name" value="ER"/>
</dbReference>
<dbReference type="Pfam" id="PF08240">
    <property type="entry name" value="ADH_N"/>
    <property type="match status" value="1"/>
</dbReference>
<dbReference type="Gene3D" id="3.10.129.110">
    <property type="entry name" value="Polyketide synthase dehydratase"/>
    <property type="match status" value="2"/>
</dbReference>
<dbReference type="InterPro" id="IPR016039">
    <property type="entry name" value="Thiolase-like"/>
</dbReference>
<dbReference type="PROSITE" id="PS50075">
    <property type="entry name" value="CARRIER"/>
    <property type="match status" value="1"/>
</dbReference>
<proteinExistence type="predicted"/>
<dbReference type="SUPFAM" id="SSF47336">
    <property type="entry name" value="ACP-like"/>
    <property type="match status" value="1"/>
</dbReference>
<keyword evidence="5" id="KW-0045">Antibiotic biosynthesis</keyword>
<dbReference type="FunFam" id="3.40.366.10:FF:000002">
    <property type="entry name" value="Probable polyketide synthase 2"/>
    <property type="match status" value="1"/>
</dbReference>
<dbReference type="SUPFAM" id="SSF53901">
    <property type="entry name" value="Thiolase-like"/>
    <property type="match status" value="1"/>
</dbReference>
<dbReference type="PROSITE" id="PS00012">
    <property type="entry name" value="PHOSPHOPANTETHEINE"/>
    <property type="match status" value="1"/>
</dbReference>
<dbReference type="Gene3D" id="3.30.70.3290">
    <property type="match status" value="1"/>
</dbReference>
<dbReference type="FunFam" id="3.40.50.720:FF:000209">
    <property type="entry name" value="Polyketide synthase Pks12"/>
    <property type="match status" value="1"/>
</dbReference>
<dbReference type="CDD" id="cd00833">
    <property type="entry name" value="PKS"/>
    <property type="match status" value="1"/>
</dbReference>
<dbReference type="Pfam" id="PF14765">
    <property type="entry name" value="PS-DH"/>
    <property type="match status" value="2"/>
</dbReference>
<dbReference type="SMART" id="SM00822">
    <property type="entry name" value="PKS_KR"/>
    <property type="match status" value="1"/>
</dbReference>
<dbReference type="SMART" id="SM00829">
    <property type="entry name" value="PKS_ER"/>
    <property type="match status" value="1"/>
</dbReference>
<dbReference type="Gene3D" id="3.40.47.10">
    <property type="match status" value="1"/>
</dbReference>
<dbReference type="SUPFAM" id="SSF55048">
    <property type="entry name" value="Probable ACP-binding domain of malonyl-CoA ACP transacylase"/>
    <property type="match status" value="1"/>
</dbReference>
<evidence type="ECO:0000313" key="14">
    <source>
        <dbReference type="Proteomes" id="UP000278673"/>
    </source>
</evidence>
<dbReference type="SUPFAM" id="SSF50129">
    <property type="entry name" value="GroES-like"/>
    <property type="match status" value="1"/>
</dbReference>
<feature type="domain" description="Ketosynthase family 3 (KS3)" evidence="11">
    <location>
        <begin position="1250"/>
        <end position="1679"/>
    </location>
</feature>
<dbReference type="Pfam" id="PF02801">
    <property type="entry name" value="Ketoacyl-synt_C"/>
    <property type="match status" value="1"/>
</dbReference>
<dbReference type="GO" id="GO:0016491">
    <property type="term" value="F:oxidoreductase activity"/>
    <property type="evidence" value="ECO:0007669"/>
    <property type="project" value="InterPro"/>
</dbReference>
<evidence type="ECO:0000256" key="8">
    <source>
        <dbReference type="PROSITE-ProRule" id="PRU01363"/>
    </source>
</evidence>
<dbReference type="Gene3D" id="3.40.366.10">
    <property type="entry name" value="Malonyl-Coenzyme A Acyl Carrier Protein, domain 2"/>
    <property type="match status" value="1"/>
</dbReference>
<dbReference type="InterPro" id="IPR020807">
    <property type="entry name" value="PKS_DH"/>
</dbReference>
<dbReference type="Pfam" id="PF13602">
    <property type="entry name" value="ADH_zinc_N_2"/>
    <property type="match status" value="1"/>
</dbReference>
<dbReference type="PANTHER" id="PTHR43775">
    <property type="entry name" value="FATTY ACID SYNTHASE"/>
    <property type="match status" value="1"/>
</dbReference>
<feature type="domain" description="Carrier" evidence="10">
    <location>
        <begin position="1152"/>
        <end position="1227"/>
    </location>
</feature>
<dbReference type="InterPro" id="IPR049900">
    <property type="entry name" value="PKS_mFAS_DH"/>
</dbReference>
<evidence type="ECO:0000256" key="7">
    <source>
        <dbReference type="ARBA" id="ARBA00023315"/>
    </source>
</evidence>
<feature type="active site" description="Proton acceptor; for dehydratase activity" evidence="8">
    <location>
        <position position="106"/>
    </location>
</feature>
<dbReference type="FunFam" id="3.90.180.10:FF:000032">
    <property type="entry name" value="Probable polyketide synthase pks1"/>
    <property type="match status" value="1"/>
</dbReference>
<feature type="active site" description="Proton acceptor; for dehydratase activity" evidence="8">
    <location>
        <position position="2203"/>
    </location>
</feature>
<feature type="region of interest" description="C-terminal hotdog fold" evidence="8">
    <location>
        <begin position="203"/>
        <end position="342"/>
    </location>
</feature>
<dbReference type="Gene3D" id="3.90.180.10">
    <property type="entry name" value="Medium-chain alcohol dehydrogenases, catalytic domain"/>
    <property type="match status" value="1"/>
</dbReference>
<dbReference type="InterPro" id="IPR016035">
    <property type="entry name" value="Acyl_Trfase/lysoPLipase"/>
</dbReference>
<dbReference type="GO" id="GO:0031177">
    <property type="term" value="F:phosphopantetheine binding"/>
    <property type="evidence" value="ECO:0007669"/>
    <property type="project" value="InterPro"/>
</dbReference>
<dbReference type="InterPro" id="IPR014031">
    <property type="entry name" value="Ketoacyl_synth_C"/>
</dbReference>
<evidence type="ECO:0000256" key="6">
    <source>
        <dbReference type="ARBA" id="ARBA00023268"/>
    </source>
</evidence>
<feature type="region of interest" description="N-terminal hotdog fold" evidence="8">
    <location>
        <begin position="74"/>
        <end position="191"/>
    </location>
</feature>
<evidence type="ECO:0000256" key="2">
    <source>
        <dbReference type="ARBA" id="ARBA00022450"/>
    </source>
</evidence>
<dbReference type="GO" id="GO:0006633">
    <property type="term" value="P:fatty acid biosynthetic process"/>
    <property type="evidence" value="ECO:0007669"/>
    <property type="project" value="InterPro"/>
</dbReference>
<feature type="region of interest" description="Disordered" evidence="9">
    <location>
        <begin position="184"/>
        <end position="208"/>
    </location>
</feature>
<dbReference type="Pfam" id="PF22953">
    <property type="entry name" value="SpnB_Rossmann"/>
    <property type="match status" value="1"/>
</dbReference>
<feature type="compositionally biased region" description="Basic and acidic residues" evidence="9">
    <location>
        <begin position="1683"/>
        <end position="1692"/>
    </location>
</feature>
<dbReference type="InterPro" id="IPR036291">
    <property type="entry name" value="NAD(P)-bd_dom_sf"/>
</dbReference>
<keyword evidence="2" id="KW-0596">Phosphopantetheine</keyword>
<feature type="active site" description="Proton donor; for dehydratase activity" evidence="8">
    <location>
        <position position="262"/>
    </location>
</feature>
<dbReference type="SMART" id="SM00826">
    <property type="entry name" value="PKS_DH"/>
    <property type="match status" value="2"/>
</dbReference>
<dbReference type="SMART" id="SM00823">
    <property type="entry name" value="PKS_PP"/>
    <property type="match status" value="1"/>
</dbReference>
<dbReference type="InterPro" id="IPR009081">
    <property type="entry name" value="PP-bd_ACP"/>
</dbReference>
<evidence type="ECO:0000256" key="1">
    <source>
        <dbReference type="ARBA" id="ARBA00004792"/>
    </source>
</evidence>
<comment type="caution">
    <text evidence="13">The sequence shown here is derived from an EMBL/GenBank/DDBJ whole genome shotgun (WGS) entry which is preliminary data.</text>
</comment>
<feature type="domain" description="PKS/mFAS DH" evidence="12">
    <location>
        <begin position="74"/>
        <end position="342"/>
    </location>
</feature>
<dbReference type="Proteomes" id="UP000278673">
    <property type="component" value="Unassembled WGS sequence"/>
</dbReference>
<dbReference type="InterPro" id="IPR013154">
    <property type="entry name" value="ADH-like_N"/>
</dbReference>
<dbReference type="Pfam" id="PF16197">
    <property type="entry name" value="KAsynt_C_assoc"/>
    <property type="match status" value="1"/>
</dbReference>
<dbReference type="GO" id="GO:0033068">
    <property type="term" value="P:macrolide biosynthetic process"/>
    <property type="evidence" value="ECO:0007669"/>
    <property type="project" value="UniProtKB-ARBA"/>
</dbReference>
<keyword evidence="3" id="KW-0597">Phosphoprotein</keyword>
<dbReference type="Gene3D" id="3.40.50.11460">
    <property type="match status" value="1"/>
</dbReference>
<dbReference type="CDD" id="cd05195">
    <property type="entry name" value="enoyl_red"/>
    <property type="match status" value="1"/>
</dbReference>
<dbReference type="InterPro" id="IPR020841">
    <property type="entry name" value="PKS_Beta-ketoAc_synthase_dom"/>
</dbReference>
<dbReference type="FunFam" id="1.10.1200.10:FF:000007">
    <property type="entry name" value="Probable polyketide synthase pks17"/>
    <property type="match status" value="1"/>
</dbReference>
<dbReference type="InterPro" id="IPR018201">
    <property type="entry name" value="Ketoacyl_synth_AS"/>
</dbReference>
<feature type="active site" description="Proton donor; for dehydratase activity" evidence="8">
    <location>
        <position position="2365"/>
    </location>
</feature>
<dbReference type="GO" id="GO:0008270">
    <property type="term" value="F:zinc ion binding"/>
    <property type="evidence" value="ECO:0007669"/>
    <property type="project" value="InterPro"/>
</dbReference>
<dbReference type="SMART" id="SM00825">
    <property type="entry name" value="PKS_KS"/>
    <property type="match status" value="1"/>
</dbReference>
<keyword evidence="7" id="KW-0012">Acyltransferase</keyword>
<dbReference type="InterPro" id="IPR016036">
    <property type="entry name" value="Malonyl_transacylase_ACP-bd"/>
</dbReference>
<feature type="non-terminal residue" evidence="13">
    <location>
        <position position="1"/>
    </location>
</feature>